<dbReference type="EMBL" id="VSSQ01083076">
    <property type="protein sequence ID" value="MPN31526.1"/>
    <property type="molecule type" value="Genomic_DNA"/>
</dbReference>
<name>A0A645GZ57_9ZZZZ</name>
<gene>
    <name evidence="1" type="ORF">SDC9_179000</name>
</gene>
<dbReference type="AlphaFoldDB" id="A0A645GZ57"/>
<reference evidence="1" key="1">
    <citation type="submission" date="2019-08" db="EMBL/GenBank/DDBJ databases">
        <authorList>
            <person name="Kucharzyk K."/>
            <person name="Murdoch R.W."/>
            <person name="Higgins S."/>
            <person name="Loffler F."/>
        </authorList>
    </citation>
    <scope>NUCLEOTIDE SEQUENCE</scope>
</reference>
<evidence type="ECO:0000313" key="1">
    <source>
        <dbReference type="EMBL" id="MPN31526.1"/>
    </source>
</evidence>
<organism evidence="1">
    <name type="scientific">bioreactor metagenome</name>
    <dbReference type="NCBI Taxonomy" id="1076179"/>
    <lineage>
        <taxon>unclassified sequences</taxon>
        <taxon>metagenomes</taxon>
        <taxon>ecological metagenomes</taxon>
    </lineage>
</organism>
<protein>
    <submittedName>
        <fullName evidence="1">Uncharacterized protein</fullName>
    </submittedName>
</protein>
<comment type="caution">
    <text evidence="1">The sequence shown here is derived from an EMBL/GenBank/DDBJ whole genome shotgun (WGS) entry which is preliminary data.</text>
</comment>
<accession>A0A645GZ57</accession>
<proteinExistence type="predicted"/>
<sequence length="111" mass="12886">MVPGVYLIPYDKAVKIRPFRHHTNHGGHEHVHEGKIRHIRPMFTNKILHRLQRHVFLEEILGIHAGTHDEGNYIIYGIHITHTPAIISIEQAALIILLHKYLQAFQPSLLF</sequence>